<protein>
    <recommendedName>
        <fullName evidence="3">SHSP domain-containing protein</fullName>
    </recommendedName>
</protein>
<dbReference type="AlphaFoldDB" id="A0A1G2BXR5"/>
<evidence type="ECO:0000313" key="5">
    <source>
        <dbReference type="Proteomes" id="UP000177626"/>
    </source>
</evidence>
<evidence type="ECO:0000256" key="2">
    <source>
        <dbReference type="RuleBase" id="RU003616"/>
    </source>
</evidence>
<dbReference type="SUPFAM" id="SSF49764">
    <property type="entry name" value="HSP20-like chaperones"/>
    <property type="match status" value="1"/>
</dbReference>
<name>A0A1G2BXR5_9BACT</name>
<comment type="similarity">
    <text evidence="1 2">Belongs to the small heat shock protein (HSP20) family.</text>
</comment>
<gene>
    <name evidence="4" type="ORF">A2406_00910</name>
</gene>
<evidence type="ECO:0000259" key="3">
    <source>
        <dbReference type="PROSITE" id="PS01031"/>
    </source>
</evidence>
<dbReference type="EMBL" id="MHKQ01000024">
    <property type="protein sequence ID" value="OGY93299.1"/>
    <property type="molecule type" value="Genomic_DNA"/>
</dbReference>
<dbReference type="InterPro" id="IPR002068">
    <property type="entry name" value="A-crystallin/Hsp20_dom"/>
</dbReference>
<dbReference type="InterPro" id="IPR031107">
    <property type="entry name" value="Small_HSP"/>
</dbReference>
<feature type="domain" description="SHSP" evidence="3">
    <location>
        <begin position="28"/>
        <end position="140"/>
    </location>
</feature>
<dbReference type="CDD" id="cd06464">
    <property type="entry name" value="ACD_sHsps-like"/>
    <property type="match status" value="1"/>
</dbReference>
<evidence type="ECO:0000256" key="1">
    <source>
        <dbReference type="PROSITE-ProRule" id="PRU00285"/>
    </source>
</evidence>
<dbReference type="PANTHER" id="PTHR11527">
    <property type="entry name" value="HEAT-SHOCK PROTEIN 20 FAMILY MEMBER"/>
    <property type="match status" value="1"/>
</dbReference>
<proteinExistence type="inferred from homology"/>
<evidence type="ECO:0000313" key="4">
    <source>
        <dbReference type="EMBL" id="OGY93299.1"/>
    </source>
</evidence>
<reference evidence="4 5" key="1">
    <citation type="journal article" date="2016" name="Nat. Commun.">
        <title>Thousands of microbial genomes shed light on interconnected biogeochemical processes in an aquifer system.</title>
        <authorList>
            <person name="Anantharaman K."/>
            <person name="Brown C.T."/>
            <person name="Hug L.A."/>
            <person name="Sharon I."/>
            <person name="Castelle C.J."/>
            <person name="Probst A.J."/>
            <person name="Thomas B.C."/>
            <person name="Singh A."/>
            <person name="Wilkins M.J."/>
            <person name="Karaoz U."/>
            <person name="Brodie E.L."/>
            <person name="Williams K.H."/>
            <person name="Hubbard S.S."/>
            <person name="Banfield J.F."/>
        </authorList>
    </citation>
    <scope>NUCLEOTIDE SEQUENCE [LARGE SCALE GENOMIC DNA]</scope>
</reference>
<dbReference type="Pfam" id="PF00011">
    <property type="entry name" value="HSP20"/>
    <property type="match status" value="1"/>
</dbReference>
<organism evidence="4 5">
    <name type="scientific">Candidatus Komeilibacteria bacterium RIFOXYC1_FULL_37_11</name>
    <dbReference type="NCBI Taxonomy" id="1798555"/>
    <lineage>
        <taxon>Bacteria</taxon>
        <taxon>Candidatus Komeiliibacteriota</taxon>
    </lineage>
</organism>
<dbReference type="InterPro" id="IPR008978">
    <property type="entry name" value="HSP20-like_chaperone"/>
</dbReference>
<dbReference type="PROSITE" id="PS01031">
    <property type="entry name" value="SHSP"/>
    <property type="match status" value="1"/>
</dbReference>
<dbReference type="Proteomes" id="UP000177626">
    <property type="component" value="Unassembled WGS sequence"/>
</dbReference>
<comment type="caution">
    <text evidence="4">The sequence shown here is derived from an EMBL/GenBank/DDBJ whole genome shotgun (WGS) entry which is preliminary data.</text>
</comment>
<accession>A0A1G2BXR5</accession>
<dbReference type="Gene3D" id="2.60.40.790">
    <property type="match status" value="1"/>
</dbReference>
<sequence>MIKKKNKIEKEIAVEEISDSEESAATEDWEEEGQLSVDVYQDASSIYIKSTIAGVEPEDIDISFDNDMITIRGRRRQDRTIRQEDYFYQECYWGGFSRSIILPVDVQEDKIKATIRNGILTIELPKAKKRDINISVQDDN</sequence>